<dbReference type="FunFam" id="3.30.300.30:FF:000008">
    <property type="entry name" value="2,3-dihydroxybenzoate-AMP ligase"/>
    <property type="match status" value="1"/>
</dbReference>
<sequence length="521" mass="56274">MIQSLGDLVRRNARFFPEDAATVFQGRRTTNIDLLHQAEALGASLLAAGCQRQDRVALLGMNSDRYWEAMAGCWLSGLIVATVNFRLATPEIQHILNDTQPHVLLFEAAYAPAIASIRQQLSVRHYVCLDGDVGDWAIPYGAFIAGCRAPLANQQVHTDEIATLLYTSGTTGRPKGVMRSHLAELTLGEQMAMMFDFRTGGRSLVVMPLFHAGAQSSSYAQMWRCGTLFIQRGFEPEAVLDIVAADHITNLHFVPQMLQAMLDAAEARDAAGRTVDTSSVETIAYAAAPMSPALLRRALARFGPVFVNGWGMSEGNGTSLPKHKHALEGTDAALLSSIGQPNAKAEMRIVATDDTGLDRDCAPGETGELWLRSASVMTGYWNNSAATIEALRDGWLRTGDLGYADAAGNIFLVDRKKDMIISGGENIYSQEVERAVAEHPDVASVAVIGVPDPKWGETVMAIIVPKAGTAPTADAIITHSQTLIASYKKPRHVVFVPALPLLPSGKVDKISLRRQYATAPL</sequence>
<feature type="domain" description="AMP-binding enzyme C-terminal" evidence="7">
    <location>
        <begin position="431"/>
        <end position="506"/>
    </location>
</feature>
<gene>
    <name evidence="8" type="ORF">Y958_14775</name>
</gene>
<evidence type="ECO:0000256" key="1">
    <source>
        <dbReference type="ARBA" id="ARBA00006432"/>
    </source>
</evidence>
<dbReference type="PANTHER" id="PTHR43767">
    <property type="entry name" value="LONG-CHAIN-FATTY-ACID--COA LIGASE"/>
    <property type="match status" value="1"/>
</dbReference>
<dbReference type="InterPro" id="IPR025110">
    <property type="entry name" value="AMP-bd_C"/>
</dbReference>
<dbReference type="InterPro" id="IPR042099">
    <property type="entry name" value="ANL_N_sf"/>
</dbReference>
<dbReference type="EC" id="6.2.1.44" evidence="4"/>
<dbReference type="AlphaFoldDB" id="A0A248JU45"/>
<proteinExistence type="inferred from homology"/>
<dbReference type="InterPro" id="IPR000873">
    <property type="entry name" value="AMP-dep_synth/lig_dom"/>
</dbReference>
<dbReference type="Gene3D" id="3.40.50.12780">
    <property type="entry name" value="N-terminal domain of ligase-like"/>
    <property type="match status" value="1"/>
</dbReference>
<comment type="similarity">
    <text evidence="1">Belongs to the ATP-dependent AMP-binding enzyme family.</text>
</comment>
<dbReference type="Proteomes" id="UP000197153">
    <property type="component" value="Chromosome 2"/>
</dbReference>
<dbReference type="Pfam" id="PF13193">
    <property type="entry name" value="AMP-binding_C"/>
    <property type="match status" value="1"/>
</dbReference>
<dbReference type="InterPro" id="IPR050237">
    <property type="entry name" value="ATP-dep_AMP-bd_enzyme"/>
</dbReference>
<feature type="domain" description="AMP-dependent synthetase/ligase" evidence="6">
    <location>
        <begin position="10"/>
        <end position="381"/>
    </location>
</feature>
<protein>
    <recommendedName>
        <fullName evidence="5">3-methylmercaptopropionyl-CoA ligase</fullName>
        <ecNumber evidence="4">6.2.1.44</ecNumber>
    </recommendedName>
</protein>
<dbReference type="Pfam" id="PF00501">
    <property type="entry name" value="AMP-binding"/>
    <property type="match status" value="1"/>
</dbReference>
<dbReference type="PROSITE" id="PS00455">
    <property type="entry name" value="AMP_BINDING"/>
    <property type="match status" value="1"/>
</dbReference>
<evidence type="ECO:0000313" key="9">
    <source>
        <dbReference type="Proteomes" id="UP000197153"/>
    </source>
</evidence>
<dbReference type="InterPro" id="IPR045851">
    <property type="entry name" value="AMP-bd_C_sf"/>
</dbReference>
<evidence type="ECO:0000259" key="7">
    <source>
        <dbReference type="Pfam" id="PF13193"/>
    </source>
</evidence>
<evidence type="ECO:0000256" key="3">
    <source>
        <dbReference type="ARBA" id="ARBA00051915"/>
    </source>
</evidence>
<dbReference type="InterPro" id="IPR020845">
    <property type="entry name" value="AMP-binding_CS"/>
</dbReference>
<evidence type="ECO:0000256" key="2">
    <source>
        <dbReference type="ARBA" id="ARBA00022598"/>
    </source>
</evidence>
<accession>A0A248JU45</accession>
<evidence type="ECO:0000256" key="4">
    <source>
        <dbReference type="ARBA" id="ARBA00066616"/>
    </source>
</evidence>
<dbReference type="RefSeq" id="WP_088872835.1">
    <property type="nucleotide sequence ID" value="NZ_CP022111.1"/>
</dbReference>
<dbReference type="KEGG" id="nao:Y958_14775"/>
<evidence type="ECO:0000256" key="5">
    <source>
        <dbReference type="ARBA" id="ARBA00067668"/>
    </source>
</evidence>
<dbReference type="GO" id="GO:0016877">
    <property type="term" value="F:ligase activity, forming carbon-sulfur bonds"/>
    <property type="evidence" value="ECO:0007669"/>
    <property type="project" value="UniProtKB-ARBA"/>
</dbReference>
<dbReference type="EMBL" id="CP022111">
    <property type="protein sequence ID" value="ASG22225.1"/>
    <property type="molecule type" value="Genomic_DNA"/>
</dbReference>
<organism evidence="8 9">
    <name type="scientific">Nitrospirillum viridazoti CBAmc</name>
    <dbReference type="NCBI Taxonomy" id="1441467"/>
    <lineage>
        <taxon>Bacteria</taxon>
        <taxon>Pseudomonadati</taxon>
        <taxon>Pseudomonadota</taxon>
        <taxon>Alphaproteobacteria</taxon>
        <taxon>Rhodospirillales</taxon>
        <taxon>Azospirillaceae</taxon>
        <taxon>Nitrospirillum</taxon>
        <taxon>Nitrospirillum viridazoti</taxon>
    </lineage>
</organism>
<dbReference type="PANTHER" id="PTHR43767:SF7">
    <property type="entry name" value="MEDIUM_LONG-CHAIN-FATTY-ACID--COA LIGASE FADD8"/>
    <property type="match status" value="1"/>
</dbReference>
<name>A0A248JU45_9PROT</name>
<reference evidence="8 9" key="1">
    <citation type="submission" date="2017-06" db="EMBL/GenBank/DDBJ databases">
        <title>Complete genome sequence of Nitrospirillum amazonense strain CBAmC, an endophytic nitrogen-fixing and plant growth-promoting bacterium, isolated from sugarcane.</title>
        <authorList>
            <person name="Schwab S."/>
            <person name="dos Santos Teixeira K.R."/>
            <person name="Simoes Araujo J.L."/>
            <person name="Soares Vidal M."/>
            <person name="Borges de Freitas H.R."/>
            <person name="Rivello Crivelaro A.L."/>
            <person name="Bueno de Camargo Nunes A."/>
            <person name="dos Santos C.M."/>
            <person name="Palmeira da Silva Rosa D."/>
            <person name="da Silva Padilha D."/>
            <person name="da Silva E."/>
            <person name="Araujo Terra L."/>
            <person name="Soares Mendes V."/>
            <person name="Farinelli L."/>
            <person name="Magalhaes Cruz L."/>
            <person name="Baldani J.I."/>
        </authorList>
    </citation>
    <scope>NUCLEOTIDE SEQUENCE [LARGE SCALE GENOMIC DNA]</scope>
    <source>
        <strain evidence="8 9">CBAmC</strain>
    </source>
</reference>
<keyword evidence="9" id="KW-1185">Reference proteome</keyword>
<dbReference type="SUPFAM" id="SSF56801">
    <property type="entry name" value="Acetyl-CoA synthetase-like"/>
    <property type="match status" value="1"/>
</dbReference>
<comment type="catalytic activity">
    <reaction evidence="3">
        <text>3-(methylsulfanyl)propanoate + ATP + CoA = 3-(methylsulfanyl)propanoyl-CoA + AMP + diphosphate</text>
        <dbReference type="Rhea" id="RHEA:43052"/>
        <dbReference type="ChEBI" id="CHEBI:30616"/>
        <dbReference type="ChEBI" id="CHEBI:33019"/>
        <dbReference type="ChEBI" id="CHEBI:49016"/>
        <dbReference type="ChEBI" id="CHEBI:57287"/>
        <dbReference type="ChEBI" id="CHEBI:82815"/>
        <dbReference type="ChEBI" id="CHEBI:456215"/>
        <dbReference type="EC" id="6.2.1.44"/>
    </reaction>
    <physiologicalReaction direction="left-to-right" evidence="3">
        <dbReference type="Rhea" id="RHEA:43053"/>
    </physiologicalReaction>
</comment>
<evidence type="ECO:0000259" key="6">
    <source>
        <dbReference type="Pfam" id="PF00501"/>
    </source>
</evidence>
<dbReference type="Gene3D" id="3.30.300.30">
    <property type="match status" value="1"/>
</dbReference>
<evidence type="ECO:0000313" key="8">
    <source>
        <dbReference type="EMBL" id="ASG22225.1"/>
    </source>
</evidence>
<keyword evidence="2" id="KW-0436">Ligase</keyword>